<dbReference type="EMBL" id="KQ965740">
    <property type="protein sequence ID" value="KXS18816.1"/>
    <property type="molecule type" value="Genomic_DNA"/>
</dbReference>
<reference evidence="3 4" key="1">
    <citation type="journal article" date="2015" name="Genome Biol. Evol.">
        <title>Phylogenomic analyses indicate that early fungi evolved digesting cell walls of algal ancestors of land plants.</title>
        <authorList>
            <person name="Chang Y."/>
            <person name="Wang S."/>
            <person name="Sekimoto S."/>
            <person name="Aerts A.L."/>
            <person name="Choi C."/>
            <person name="Clum A."/>
            <person name="LaButti K.M."/>
            <person name="Lindquist E.A."/>
            <person name="Yee Ngan C."/>
            <person name="Ohm R.A."/>
            <person name="Salamov A.A."/>
            <person name="Grigoriev I.V."/>
            <person name="Spatafora J.W."/>
            <person name="Berbee M.L."/>
        </authorList>
    </citation>
    <scope>NUCLEOTIDE SEQUENCE [LARGE SCALE GENOMIC DNA]</scope>
    <source>
        <strain evidence="3 4">JEL478</strain>
    </source>
</reference>
<keyword evidence="1" id="KW-0175">Coiled coil</keyword>
<evidence type="ECO:0000256" key="2">
    <source>
        <dbReference type="SAM" id="MobiDB-lite"/>
    </source>
</evidence>
<keyword evidence="4" id="KW-1185">Reference proteome</keyword>
<proteinExistence type="predicted"/>
<dbReference type="Proteomes" id="UP000070544">
    <property type="component" value="Unassembled WGS sequence"/>
</dbReference>
<protein>
    <submittedName>
        <fullName evidence="3">Uncharacterized protein</fullName>
    </submittedName>
</protein>
<sequence>MKLPADQALITRISDIASSLSMSDPQRDVTVAALEALQQLKVLATGEQAAEGTSGGFLTGVVDKDIAADLADRAKEEEEERMLLEEWESDEAAKRREIEEARAEFSKRLAAEKEARMKGKGGRVGPTELARRASAVANVGLPVTAKSPDSAALRRKASFGSGSGPNLPPFPSGTGGLAVNPKSQPPPLPGSLPLKTPLPSIRNTPLPAGIMAFPSTAPLQSPNPTISGASSNTFPAVPGAPKTASKIVTRGRSASGAPPPTPQLGSLQLAGRKSNKSGEDPSPLAAVAEGFSKASTGGTFASRPANRVSALKR</sequence>
<accession>A0A139AQ02</accession>
<feature type="compositionally biased region" description="Low complexity" evidence="2">
    <location>
        <begin position="191"/>
        <end position="200"/>
    </location>
</feature>
<feature type="coiled-coil region" evidence="1">
    <location>
        <begin position="84"/>
        <end position="115"/>
    </location>
</feature>
<organism evidence="3 4">
    <name type="scientific">Gonapodya prolifera (strain JEL478)</name>
    <name type="common">Monoblepharis prolifera</name>
    <dbReference type="NCBI Taxonomy" id="1344416"/>
    <lineage>
        <taxon>Eukaryota</taxon>
        <taxon>Fungi</taxon>
        <taxon>Fungi incertae sedis</taxon>
        <taxon>Chytridiomycota</taxon>
        <taxon>Chytridiomycota incertae sedis</taxon>
        <taxon>Monoblepharidomycetes</taxon>
        <taxon>Monoblepharidales</taxon>
        <taxon>Gonapodyaceae</taxon>
        <taxon>Gonapodya</taxon>
    </lineage>
</organism>
<feature type="compositionally biased region" description="Polar residues" evidence="2">
    <location>
        <begin position="217"/>
        <end position="234"/>
    </location>
</feature>
<gene>
    <name evidence="3" type="ORF">M427DRAFT_29292</name>
</gene>
<evidence type="ECO:0000256" key="1">
    <source>
        <dbReference type="SAM" id="Coils"/>
    </source>
</evidence>
<evidence type="ECO:0000313" key="3">
    <source>
        <dbReference type="EMBL" id="KXS18816.1"/>
    </source>
</evidence>
<evidence type="ECO:0000313" key="4">
    <source>
        <dbReference type="Proteomes" id="UP000070544"/>
    </source>
</evidence>
<dbReference type="AlphaFoldDB" id="A0A139AQ02"/>
<feature type="region of interest" description="Disordered" evidence="2">
    <location>
        <begin position="147"/>
        <end position="313"/>
    </location>
</feature>
<name>A0A139AQ02_GONPJ</name>